<evidence type="ECO:0000256" key="1">
    <source>
        <dbReference type="SAM" id="MobiDB-lite"/>
    </source>
</evidence>
<comment type="caution">
    <text evidence="2">The sequence shown here is derived from an EMBL/GenBank/DDBJ whole genome shotgun (WGS) entry which is preliminary data.</text>
</comment>
<proteinExistence type="predicted"/>
<protein>
    <submittedName>
        <fullName evidence="2">Uncharacterized protein</fullName>
    </submittedName>
</protein>
<dbReference type="AlphaFoldDB" id="A0A9P3GNN0"/>
<organism evidence="2 3">
    <name type="scientific">Phanerochaete sordida</name>
    <dbReference type="NCBI Taxonomy" id="48140"/>
    <lineage>
        <taxon>Eukaryota</taxon>
        <taxon>Fungi</taxon>
        <taxon>Dikarya</taxon>
        <taxon>Basidiomycota</taxon>
        <taxon>Agaricomycotina</taxon>
        <taxon>Agaricomycetes</taxon>
        <taxon>Polyporales</taxon>
        <taxon>Phanerochaetaceae</taxon>
        <taxon>Phanerochaete</taxon>
    </lineage>
</organism>
<dbReference type="Proteomes" id="UP000703269">
    <property type="component" value="Unassembled WGS sequence"/>
</dbReference>
<evidence type="ECO:0000313" key="3">
    <source>
        <dbReference type="Proteomes" id="UP000703269"/>
    </source>
</evidence>
<evidence type="ECO:0000313" key="2">
    <source>
        <dbReference type="EMBL" id="GJE98837.1"/>
    </source>
</evidence>
<gene>
    <name evidence="2" type="ORF">PsYK624_150740</name>
</gene>
<accession>A0A9P3GNN0</accession>
<keyword evidence="3" id="KW-1185">Reference proteome</keyword>
<reference evidence="2 3" key="1">
    <citation type="submission" date="2021-08" db="EMBL/GenBank/DDBJ databases">
        <title>Draft Genome Sequence of Phanerochaete sordida strain YK-624.</title>
        <authorList>
            <person name="Mori T."/>
            <person name="Dohra H."/>
            <person name="Suzuki T."/>
            <person name="Kawagishi H."/>
            <person name="Hirai H."/>
        </authorList>
    </citation>
    <scope>NUCLEOTIDE SEQUENCE [LARGE SCALE GENOMIC DNA]</scope>
    <source>
        <strain evidence="2 3">YK-624</strain>
    </source>
</reference>
<dbReference type="EMBL" id="BPQB01000095">
    <property type="protein sequence ID" value="GJE98837.1"/>
    <property type="molecule type" value="Genomic_DNA"/>
</dbReference>
<sequence length="101" mass="11848">MRTLPTHHQRCAARHGRMPAPYPRRRPVRMLRELGEPEDYQRHERTARGELLLVAHPWDEILKRVEKRCGAAGVGFCWDIDAKVLPAVWGRERRRARESSS</sequence>
<feature type="region of interest" description="Disordered" evidence="1">
    <location>
        <begin position="1"/>
        <end position="25"/>
    </location>
</feature>
<name>A0A9P3GNN0_9APHY</name>